<comment type="caution">
    <text evidence="2">The sequence shown here is derived from an EMBL/GenBank/DDBJ whole genome shotgun (WGS) entry which is preliminary data.</text>
</comment>
<name>A0AAV4X774_9ARAC</name>
<sequence>MEKCAIFSANGQKRKEHDKEKRKGTKCTTPSSQNTTYSLKRNSLFETEEGKKCISATSLTIKRNFQEEKNLLLESMVSLFNFVEWGEGDDTRAINTHQNLREAVRRRNGAEQGLIFRDHQGALGNEKKKDKNNK</sequence>
<evidence type="ECO:0000256" key="1">
    <source>
        <dbReference type="SAM" id="MobiDB-lite"/>
    </source>
</evidence>
<dbReference type="Proteomes" id="UP001054837">
    <property type="component" value="Unassembled WGS sequence"/>
</dbReference>
<evidence type="ECO:0000313" key="2">
    <source>
        <dbReference type="EMBL" id="GIY89699.1"/>
    </source>
</evidence>
<gene>
    <name evidence="2" type="ORF">CDAR_51921</name>
</gene>
<dbReference type="AlphaFoldDB" id="A0AAV4X774"/>
<feature type="region of interest" description="Disordered" evidence="1">
    <location>
        <begin position="1"/>
        <end position="35"/>
    </location>
</feature>
<accession>A0AAV4X774</accession>
<organism evidence="2 3">
    <name type="scientific">Caerostris darwini</name>
    <dbReference type="NCBI Taxonomy" id="1538125"/>
    <lineage>
        <taxon>Eukaryota</taxon>
        <taxon>Metazoa</taxon>
        <taxon>Ecdysozoa</taxon>
        <taxon>Arthropoda</taxon>
        <taxon>Chelicerata</taxon>
        <taxon>Arachnida</taxon>
        <taxon>Araneae</taxon>
        <taxon>Araneomorphae</taxon>
        <taxon>Entelegynae</taxon>
        <taxon>Araneoidea</taxon>
        <taxon>Araneidae</taxon>
        <taxon>Caerostris</taxon>
    </lineage>
</organism>
<feature type="region of interest" description="Disordered" evidence="1">
    <location>
        <begin position="110"/>
        <end position="134"/>
    </location>
</feature>
<feature type="compositionally biased region" description="Basic and acidic residues" evidence="1">
    <location>
        <begin position="116"/>
        <end position="134"/>
    </location>
</feature>
<feature type="compositionally biased region" description="Polar residues" evidence="1">
    <location>
        <begin position="26"/>
        <end position="35"/>
    </location>
</feature>
<proteinExistence type="predicted"/>
<dbReference type="EMBL" id="BPLQ01015683">
    <property type="protein sequence ID" value="GIY89699.1"/>
    <property type="molecule type" value="Genomic_DNA"/>
</dbReference>
<protein>
    <submittedName>
        <fullName evidence="2">Uncharacterized protein</fullName>
    </submittedName>
</protein>
<reference evidence="2 3" key="1">
    <citation type="submission" date="2021-06" db="EMBL/GenBank/DDBJ databases">
        <title>Caerostris darwini draft genome.</title>
        <authorList>
            <person name="Kono N."/>
            <person name="Arakawa K."/>
        </authorList>
    </citation>
    <scope>NUCLEOTIDE SEQUENCE [LARGE SCALE GENOMIC DNA]</scope>
</reference>
<evidence type="ECO:0000313" key="3">
    <source>
        <dbReference type="Proteomes" id="UP001054837"/>
    </source>
</evidence>
<keyword evidence="3" id="KW-1185">Reference proteome</keyword>